<comment type="subcellular location">
    <subcellularLocation>
        <location evidence="1">Nucleus</location>
    </subcellularLocation>
</comment>
<dbReference type="RefSeq" id="XP_016975471.1">
    <property type="nucleotide sequence ID" value="XM_017119982.1"/>
</dbReference>
<dbReference type="InterPro" id="IPR006612">
    <property type="entry name" value="THAP_Znf"/>
</dbReference>
<dbReference type="InterPro" id="IPR050527">
    <property type="entry name" value="Snail/Krueppel_Znf"/>
</dbReference>
<dbReference type="InterPro" id="IPR012934">
    <property type="entry name" value="Znf_AD"/>
</dbReference>
<sequence length="762" mass="87788">MPAHCAVVNCSHKYVHAGSISFHRFPFKRKDLLQKWKDFTQRSGQWMPSKWSALCSRHFVDEDFNCSNNRKTLKKSAVPSVRVQEEDSLNVHMERVSPSARLTHKQTLASAAEPPATGVKATCRFCGSSSNNCSSFDKSFELFGMIQKCFPTLQILQDDTLPKDICKECCLLLERFSQFIDVVMMAQSELQRNYRRQLKIKQEPLVRVKQEACENLDNLFPDEMDMGLEQDEGCDQEETEQKFQFCDFPMLNSQDIINNCDIMEIINLDDPFINIPDDTDVGQSERTQPGRTANEMLQNELLTEEHNYAKEEWQLPPLQYKTEKVEGAETASDIAPPPADPPLLHERIPPLTAPEPRSCKPIVTNVSQIPNPLICELLPPPAPPTSVKPNIVVLNDSVVESSAAFRLHNCTLCTAKFITIDSLNQHYTHSHSNITPMVSLPPMNISLPSLPMNPPMKMEGCKGFVATEQLDYWQPGWQNSPISTQPRKKIDILDMQSSFMHHKDLICTTTQLTAPVPDPQLDVATANYAKLAARYRKLQLKCQKMKIPRKKHRKYYSCRMCRKKFSSLRKLYHHRRTEAHFVKLIPNFSARCCGCLKLFRSRLGLRQHMRYICQSLPLRNHRRIQSFKCRHCQAIAFAHWRLYRRHENNCRPRKSKMKIQMSSNLKKKVAPAQIFVCNICKKSFGSLNGLRQHNITHSTERQHKCGICERVFKRRNGLSQHIKGYHLQLKPHECPVCQHRYALKCDMLRCRHSLRKGPTAGE</sequence>
<evidence type="ECO:0000256" key="4">
    <source>
        <dbReference type="ARBA" id="ARBA00022771"/>
    </source>
</evidence>
<dbReference type="GeneID" id="108041919"/>
<dbReference type="GO" id="GO:0008270">
    <property type="term" value="F:zinc ion binding"/>
    <property type="evidence" value="ECO:0007669"/>
    <property type="project" value="UniProtKB-UniRule"/>
</dbReference>
<dbReference type="PANTHER" id="PTHR24388:SF54">
    <property type="entry name" value="PROTEIN ESCARGOT"/>
    <property type="match status" value="1"/>
</dbReference>
<evidence type="ECO:0000259" key="15">
    <source>
        <dbReference type="PROSITE" id="PS51915"/>
    </source>
</evidence>
<evidence type="ECO:0000256" key="9">
    <source>
        <dbReference type="PROSITE-ProRule" id="PRU00042"/>
    </source>
</evidence>
<organism evidence="16">
    <name type="scientific">Drosophila rhopaloa</name>
    <name type="common">Fruit fly</name>
    <dbReference type="NCBI Taxonomy" id="1041015"/>
    <lineage>
        <taxon>Eukaryota</taxon>
        <taxon>Metazoa</taxon>
        <taxon>Ecdysozoa</taxon>
        <taxon>Arthropoda</taxon>
        <taxon>Hexapoda</taxon>
        <taxon>Insecta</taxon>
        <taxon>Pterygota</taxon>
        <taxon>Neoptera</taxon>
        <taxon>Endopterygota</taxon>
        <taxon>Diptera</taxon>
        <taxon>Brachycera</taxon>
        <taxon>Muscomorpha</taxon>
        <taxon>Ephydroidea</taxon>
        <taxon>Drosophilidae</taxon>
        <taxon>Drosophila</taxon>
        <taxon>Sophophora</taxon>
    </lineage>
</organism>
<protein>
    <submittedName>
        <fullName evidence="16">Uncharacterized protein LOC108041919</fullName>
    </submittedName>
</protein>
<feature type="domain" description="ZAD" evidence="15">
    <location>
        <begin position="121"/>
        <end position="193"/>
    </location>
</feature>
<feature type="binding site" evidence="11">
    <location>
        <position position="126"/>
    </location>
    <ligand>
        <name>Zn(2+)</name>
        <dbReference type="ChEBI" id="CHEBI:29105"/>
    </ligand>
</feature>
<dbReference type="InterPro" id="IPR036236">
    <property type="entry name" value="Znf_C2H2_sf"/>
</dbReference>
<keyword evidence="5 11" id="KW-0862">Zinc</keyword>
<feature type="domain" description="C2H2-type" evidence="13">
    <location>
        <begin position="408"/>
        <end position="436"/>
    </location>
</feature>
<dbReference type="OrthoDB" id="6496718at2759"/>
<keyword evidence="7" id="KW-0539">Nucleus</keyword>
<feature type="region of interest" description="Disordered" evidence="12">
    <location>
        <begin position="326"/>
        <end position="356"/>
    </location>
</feature>
<dbReference type="SMART" id="SM00355">
    <property type="entry name" value="ZnF_C2H2"/>
    <property type="match status" value="6"/>
</dbReference>
<evidence type="ECO:0000313" key="16">
    <source>
        <dbReference type="RefSeq" id="XP_016975471.1"/>
    </source>
</evidence>
<keyword evidence="6 10" id="KW-0238">DNA-binding</keyword>
<dbReference type="GO" id="GO:0005634">
    <property type="term" value="C:nucleus"/>
    <property type="evidence" value="ECO:0007669"/>
    <property type="project" value="UniProtKB-SubCell"/>
</dbReference>
<evidence type="ECO:0000256" key="7">
    <source>
        <dbReference type="ARBA" id="ARBA00023242"/>
    </source>
</evidence>
<evidence type="ECO:0000256" key="5">
    <source>
        <dbReference type="ARBA" id="ARBA00022833"/>
    </source>
</evidence>
<evidence type="ECO:0000256" key="3">
    <source>
        <dbReference type="ARBA" id="ARBA00022737"/>
    </source>
</evidence>
<keyword evidence="3" id="KW-0677">Repeat</keyword>
<dbReference type="SMART" id="SM00692">
    <property type="entry name" value="DM3"/>
    <property type="match status" value="1"/>
</dbReference>
<feature type="domain" description="C2H2-type" evidence="13">
    <location>
        <begin position="556"/>
        <end position="580"/>
    </location>
</feature>
<dbReference type="SUPFAM" id="SSF57667">
    <property type="entry name" value="beta-beta-alpha zinc fingers"/>
    <property type="match status" value="1"/>
</dbReference>
<evidence type="ECO:0000259" key="14">
    <source>
        <dbReference type="PROSITE" id="PS50950"/>
    </source>
</evidence>
<dbReference type="GO" id="GO:0000978">
    <property type="term" value="F:RNA polymerase II cis-regulatory region sequence-specific DNA binding"/>
    <property type="evidence" value="ECO:0007669"/>
    <property type="project" value="TreeGrafter"/>
</dbReference>
<reference evidence="16" key="1">
    <citation type="submission" date="2025-08" db="UniProtKB">
        <authorList>
            <consortium name="RefSeq"/>
        </authorList>
    </citation>
    <scope>IDENTIFICATION</scope>
</reference>
<evidence type="ECO:0000256" key="6">
    <source>
        <dbReference type="ARBA" id="ARBA00023125"/>
    </source>
</evidence>
<feature type="binding site" evidence="11">
    <location>
        <position position="166"/>
    </location>
    <ligand>
        <name>Zn(2+)</name>
        <dbReference type="ChEBI" id="CHEBI:29105"/>
    </ligand>
</feature>
<dbReference type="PROSITE" id="PS51915">
    <property type="entry name" value="ZAD"/>
    <property type="match status" value="1"/>
</dbReference>
<dbReference type="InterPro" id="IPR013087">
    <property type="entry name" value="Znf_C2H2_type"/>
</dbReference>
<accession>A0A6P4EQ88</accession>
<feature type="domain" description="THAP-type" evidence="14">
    <location>
        <begin position="1"/>
        <end position="82"/>
    </location>
</feature>
<keyword evidence="4 9" id="KW-0863">Zinc-finger</keyword>
<dbReference type="AlphaFoldDB" id="A0A6P4EQ88"/>
<evidence type="ECO:0000259" key="13">
    <source>
        <dbReference type="PROSITE" id="PS50157"/>
    </source>
</evidence>
<dbReference type="SMART" id="SM00868">
    <property type="entry name" value="zf-AD"/>
    <property type="match status" value="2"/>
</dbReference>
<dbReference type="PROSITE" id="PS50157">
    <property type="entry name" value="ZINC_FINGER_C2H2_2"/>
    <property type="match status" value="4"/>
</dbReference>
<feature type="binding site" evidence="11">
    <location>
        <position position="123"/>
    </location>
    <ligand>
        <name>Zn(2+)</name>
        <dbReference type="ChEBI" id="CHEBI:29105"/>
    </ligand>
</feature>
<dbReference type="OMA" id="KFQFCDF"/>
<feature type="domain" description="C2H2-type" evidence="13">
    <location>
        <begin position="703"/>
        <end position="731"/>
    </location>
</feature>
<dbReference type="Pfam" id="PF13912">
    <property type="entry name" value="zf-C2H2_6"/>
    <property type="match status" value="1"/>
</dbReference>
<evidence type="ECO:0000256" key="12">
    <source>
        <dbReference type="SAM" id="MobiDB-lite"/>
    </source>
</evidence>
<dbReference type="Gene3D" id="3.40.1800.20">
    <property type="match status" value="1"/>
</dbReference>
<dbReference type="PANTHER" id="PTHR24388">
    <property type="entry name" value="ZINC FINGER PROTEIN"/>
    <property type="match status" value="1"/>
</dbReference>
<feature type="domain" description="C2H2-type" evidence="13">
    <location>
        <begin position="675"/>
        <end position="702"/>
    </location>
</feature>
<name>A0A6P4EQ88_DRORH</name>
<dbReference type="SMART" id="SM00980">
    <property type="entry name" value="THAP"/>
    <property type="match status" value="1"/>
</dbReference>
<evidence type="ECO:0000256" key="8">
    <source>
        <dbReference type="ARBA" id="ARBA00037948"/>
    </source>
</evidence>
<keyword evidence="2 11" id="KW-0479">Metal-binding</keyword>
<evidence type="ECO:0000256" key="11">
    <source>
        <dbReference type="PROSITE-ProRule" id="PRU01263"/>
    </source>
</evidence>
<evidence type="ECO:0000256" key="2">
    <source>
        <dbReference type="ARBA" id="ARBA00022723"/>
    </source>
</evidence>
<dbReference type="FunFam" id="3.40.1800.20:FF:000004">
    <property type="entry name" value="Zinc finger protein 234-like Protein"/>
    <property type="match status" value="1"/>
</dbReference>
<dbReference type="PROSITE" id="PS00028">
    <property type="entry name" value="ZINC_FINGER_C2H2_1"/>
    <property type="match status" value="4"/>
</dbReference>
<gene>
    <name evidence="16" type="primary">LOC108041919</name>
</gene>
<proteinExistence type="inferred from homology"/>
<dbReference type="Gene3D" id="3.30.160.60">
    <property type="entry name" value="Classic Zinc Finger"/>
    <property type="match status" value="2"/>
</dbReference>
<feature type="binding site" evidence="11">
    <location>
        <position position="169"/>
    </location>
    <ligand>
        <name>Zn(2+)</name>
        <dbReference type="ChEBI" id="CHEBI:29105"/>
    </ligand>
</feature>
<dbReference type="SUPFAM" id="SSF57716">
    <property type="entry name" value="Glucocorticoid receptor-like (DNA-binding domain)"/>
    <property type="match status" value="2"/>
</dbReference>
<dbReference type="Pfam" id="PF05485">
    <property type="entry name" value="THAP"/>
    <property type="match status" value="1"/>
</dbReference>
<dbReference type="GO" id="GO:0000981">
    <property type="term" value="F:DNA-binding transcription factor activity, RNA polymerase II-specific"/>
    <property type="evidence" value="ECO:0007669"/>
    <property type="project" value="TreeGrafter"/>
</dbReference>
<dbReference type="PROSITE" id="PS50950">
    <property type="entry name" value="ZF_THAP"/>
    <property type="match status" value="1"/>
</dbReference>
<evidence type="ECO:0000256" key="1">
    <source>
        <dbReference type="ARBA" id="ARBA00004123"/>
    </source>
</evidence>
<evidence type="ECO:0000256" key="10">
    <source>
        <dbReference type="PROSITE-ProRule" id="PRU00309"/>
    </source>
</evidence>
<comment type="similarity">
    <text evidence="8">Belongs to the snail C2H2-type zinc-finger protein family.</text>
</comment>
<dbReference type="RefSeq" id="XP_016975471.2">
    <property type="nucleotide sequence ID" value="XM_017119982.2"/>
</dbReference>